<evidence type="ECO:0000256" key="2">
    <source>
        <dbReference type="ARBA" id="ARBA00011901"/>
    </source>
</evidence>
<feature type="signal peptide" evidence="4">
    <location>
        <begin position="1"/>
        <end position="24"/>
    </location>
</feature>
<name>A0A7C9H9Z2_9RHOB</name>
<feature type="domain" description="MurNAc-LAA" evidence="5">
    <location>
        <begin position="243"/>
        <end position="398"/>
    </location>
</feature>
<dbReference type="GO" id="GO:0009253">
    <property type="term" value="P:peptidoglycan catabolic process"/>
    <property type="evidence" value="ECO:0007669"/>
    <property type="project" value="InterPro"/>
</dbReference>
<evidence type="ECO:0000313" key="6">
    <source>
        <dbReference type="EMBL" id="MTJ03530.1"/>
    </source>
</evidence>
<dbReference type="Proteomes" id="UP000483078">
    <property type="component" value="Unassembled WGS sequence"/>
</dbReference>
<proteinExistence type="predicted"/>
<feature type="chain" id="PRO_5028989473" description="N-acetylmuramoyl-L-alanine amidase" evidence="4">
    <location>
        <begin position="25"/>
        <end position="409"/>
    </location>
</feature>
<dbReference type="SMART" id="SM00646">
    <property type="entry name" value="Ami_3"/>
    <property type="match status" value="1"/>
</dbReference>
<evidence type="ECO:0000313" key="7">
    <source>
        <dbReference type="Proteomes" id="UP000483078"/>
    </source>
</evidence>
<dbReference type="InterPro" id="IPR002508">
    <property type="entry name" value="MurNAc-LAA_cat"/>
</dbReference>
<evidence type="ECO:0000256" key="1">
    <source>
        <dbReference type="ARBA" id="ARBA00001561"/>
    </source>
</evidence>
<dbReference type="GO" id="GO:0008745">
    <property type="term" value="F:N-acetylmuramoyl-L-alanine amidase activity"/>
    <property type="evidence" value="ECO:0007669"/>
    <property type="project" value="UniProtKB-EC"/>
</dbReference>
<keyword evidence="3" id="KW-0378">Hydrolase</keyword>
<dbReference type="EC" id="3.5.1.28" evidence="2"/>
<evidence type="ECO:0000259" key="5">
    <source>
        <dbReference type="SMART" id="SM00646"/>
    </source>
</evidence>
<dbReference type="InterPro" id="IPR050695">
    <property type="entry name" value="N-acetylmuramoyl_amidase_3"/>
</dbReference>
<dbReference type="AlphaFoldDB" id="A0A7C9H9Z2"/>
<dbReference type="GO" id="GO:0030288">
    <property type="term" value="C:outer membrane-bounded periplasmic space"/>
    <property type="evidence" value="ECO:0007669"/>
    <property type="project" value="TreeGrafter"/>
</dbReference>
<evidence type="ECO:0000256" key="4">
    <source>
        <dbReference type="SAM" id="SignalP"/>
    </source>
</evidence>
<comment type="catalytic activity">
    <reaction evidence="1">
        <text>Hydrolyzes the link between N-acetylmuramoyl residues and L-amino acid residues in certain cell-wall glycopeptides.</text>
        <dbReference type="EC" id="3.5.1.28"/>
    </reaction>
</comment>
<comment type="caution">
    <text evidence="6">The sequence shown here is derived from an EMBL/GenBank/DDBJ whole genome shotgun (WGS) entry which is preliminary data.</text>
</comment>
<gene>
    <name evidence="6" type="ORF">FH759_02375</name>
</gene>
<dbReference type="PANTHER" id="PTHR30404:SF0">
    <property type="entry name" value="N-ACETYLMURAMOYL-L-ALANINE AMIDASE AMIC"/>
    <property type="match status" value="1"/>
</dbReference>
<evidence type="ECO:0000256" key="3">
    <source>
        <dbReference type="ARBA" id="ARBA00022801"/>
    </source>
</evidence>
<organism evidence="6 7">
    <name type="scientific">Sediminimonas qiaohouensis</name>
    <dbReference type="NCBI Taxonomy" id="552061"/>
    <lineage>
        <taxon>Bacteria</taxon>
        <taxon>Pseudomonadati</taxon>
        <taxon>Pseudomonadota</taxon>
        <taxon>Alphaproteobacteria</taxon>
        <taxon>Rhodobacterales</taxon>
        <taxon>Roseobacteraceae</taxon>
        <taxon>Sediminimonas</taxon>
    </lineage>
</organism>
<dbReference type="Pfam" id="PF11741">
    <property type="entry name" value="AMIN"/>
    <property type="match status" value="1"/>
</dbReference>
<dbReference type="SUPFAM" id="SSF53187">
    <property type="entry name" value="Zn-dependent exopeptidases"/>
    <property type="match status" value="1"/>
</dbReference>
<accession>A0A7C9H9Z2</accession>
<protein>
    <recommendedName>
        <fullName evidence="2">N-acetylmuramoyl-L-alanine amidase</fullName>
        <ecNumber evidence="2">3.5.1.28</ecNumber>
    </recommendedName>
</protein>
<sequence length="409" mass="43991">MSRAPILALVAFALVCAAFVPRGAAQQGLGGLARVDPAGSLVTDTRGGGLRLDLALSQGVPYRAYTLAAPPRLVLDFREVDWSGVDRTVMLNADGARDLRFGGFRPGWSRMVVDLAAPMVIDTVAMRVDVGTGKARLRAQMRRADDEEFAAKSGAPRDPRWDMPPVRARAARAREGAGAGPLRVMLDPGHGGIDPGAERDGLSEKNLTLTFARELKEELVRAGGYEVLMTRSDDRFVALERRVALAHEMQADLFISLHADTLVQGQAHGAAVYLLSASASDAASARLAERHDRDDILAGVDLTGQDDQVAGILLDLARRETRPRARRLAQAMVDGMGDSVGALNAHPIRRAAFSVLKAADIPSVLLEMGFLTSDRDIENLRDAAWRADLASGIRAALDAWRIEDAALRQ</sequence>
<dbReference type="RefSeq" id="WP_273248051.1">
    <property type="nucleotide sequence ID" value="NZ_VENJ01000003.1"/>
</dbReference>
<dbReference type="EMBL" id="VENJ01000003">
    <property type="protein sequence ID" value="MTJ03530.1"/>
    <property type="molecule type" value="Genomic_DNA"/>
</dbReference>
<dbReference type="InterPro" id="IPR021731">
    <property type="entry name" value="AMIN_dom"/>
</dbReference>
<keyword evidence="4" id="KW-0732">Signal</keyword>
<dbReference type="CDD" id="cd02696">
    <property type="entry name" value="MurNAc-LAA"/>
    <property type="match status" value="1"/>
</dbReference>
<dbReference type="Pfam" id="PF01520">
    <property type="entry name" value="Amidase_3"/>
    <property type="match status" value="1"/>
</dbReference>
<reference evidence="6 7" key="1">
    <citation type="submission" date="2019-06" db="EMBL/GenBank/DDBJ databases">
        <title>Enrichment of Autotrophic Halophilic Microorganisms from Red Sea Brine Pool Using Microbial Electrosynthesis System.</title>
        <authorList>
            <person name="Alqahtani M.F."/>
            <person name="Bajracharya S."/>
            <person name="Katuri K.P."/>
            <person name="Ali M."/>
            <person name="Saikaly P.E."/>
        </authorList>
    </citation>
    <scope>NUCLEOTIDE SEQUENCE [LARGE SCALE GENOMIC DNA]</scope>
    <source>
        <strain evidence="6">MES6</strain>
    </source>
</reference>
<dbReference type="Gene3D" id="2.60.40.3500">
    <property type="match status" value="1"/>
</dbReference>
<dbReference type="PANTHER" id="PTHR30404">
    <property type="entry name" value="N-ACETYLMURAMOYL-L-ALANINE AMIDASE"/>
    <property type="match status" value="1"/>
</dbReference>
<dbReference type="Gene3D" id="3.40.630.40">
    <property type="entry name" value="Zn-dependent exopeptidases"/>
    <property type="match status" value="1"/>
</dbReference>